<dbReference type="Gene3D" id="2.120.10.30">
    <property type="entry name" value="TolB, C-terminal domain"/>
    <property type="match status" value="1"/>
</dbReference>
<evidence type="ECO:0000313" key="1">
    <source>
        <dbReference type="EMBL" id="MTI25567.1"/>
    </source>
</evidence>
<dbReference type="EMBL" id="SMLW01000524">
    <property type="protein sequence ID" value="MTI25567.1"/>
    <property type="molecule type" value="Genomic_DNA"/>
</dbReference>
<protein>
    <recommendedName>
        <fullName evidence="3">OmpA-like domain-containing protein</fullName>
    </recommendedName>
</protein>
<dbReference type="InterPro" id="IPR011659">
    <property type="entry name" value="WD40"/>
</dbReference>
<dbReference type="Pfam" id="PF07676">
    <property type="entry name" value="PD40"/>
    <property type="match status" value="4"/>
</dbReference>
<dbReference type="InterPro" id="IPR036737">
    <property type="entry name" value="OmpA-like_sf"/>
</dbReference>
<proteinExistence type="predicted"/>
<dbReference type="InterPro" id="IPR011042">
    <property type="entry name" value="6-blade_b-propeller_TolB-like"/>
</dbReference>
<dbReference type="Proteomes" id="UP000798808">
    <property type="component" value="Unassembled WGS sequence"/>
</dbReference>
<accession>A0ABW9RN67</accession>
<dbReference type="RefSeq" id="WP_155171800.1">
    <property type="nucleotide sequence ID" value="NZ_BAAAFL010000012.1"/>
</dbReference>
<dbReference type="Gene3D" id="3.30.1330.60">
    <property type="entry name" value="OmpA-like domain"/>
    <property type="match status" value="1"/>
</dbReference>
<dbReference type="SUPFAM" id="SSF82171">
    <property type="entry name" value="DPP6 N-terminal domain-like"/>
    <property type="match status" value="1"/>
</dbReference>
<comment type="caution">
    <text evidence="1">The sequence shown here is derived from an EMBL/GenBank/DDBJ whole genome shotgun (WGS) entry which is preliminary data.</text>
</comment>
<name>A0ABW9RN67_9BACT</name>
<sequence length="570" mass="64133">MSSIIRASFFSLICIINITNAISQDKTRRLPSNINRPSINLYAPFISGDGQTLLYLSDYTDDGHHGMRWATKKTVSTWNDGLEVNKLINRPTLNYRGGYSLNFDGSVMLFTSRKSGLGGFDLWSSNRRGNDWEAPGNLGSPVNSSENEGAGMMSPDGEYLYFMRCEKMSEYGGASGCRLMVSKKTYNGWDTPKELPANINTGNSQTPRILADGETLIFASDQFGGKGGLDLYMTTKAGETWSDPIPLDFINTDKNDQFISIPAKGRYLFADVQGDRDRELVQILIPDEFQPKKVMRIQGTVTDAATGEPLDANLTVFNVGNRDRLWNEKVGRKGEFAIVLKEGSVYDVAIDMDDPTYLYFSKVYDFTEEVGVRDKENLQVKLSKIAPGATYNPDVVFEEYSSEISDNSTFELRRMAEVLRKNPNMKIEILVAQNNFKKDSVQSDPDLTEIQYDTVITKVRRSLITEQLKEDVEEDSLENEETDWVNEDFDEDTQDMADAGYEVVEEQKIKKTYHNDRTKAQAGAVKAYLVGRGVNESRIQVSTLRKERTESDSQEPGMADIKVEVKILNL</sequence>
<reference evidence="1 2" key="1">
    <citation type="submission" date="2019-02" db="EMBL/GenBank/DDBJ databases">
        <authorList>
            <person name="Goldberg S.R."/>
            <person name="Haltli B.A."/>
            <person name="Correa H."/>
            <person name="Russell K.G."/>
        </authorList>
    </citation>
    <scope>NUCLEOTIDE SEQUENCE [LARGE SCALE GENOMIC DNA]</scope>
    <source>
        <strain evidence="1 2">JCM 16186</strain>
    </source>
</reference>
<gene>
    <name evidence="1" type="ORF">E1163_11485</name>
</gene>
<keyword evidence="2" id="KW-1185">Reference proteome</keyword>
<evidence type="ECO:0008006" key="3">
    <source>
        <dbReference type="Google" id="ProtNLM"/>
    </source>
</evidence>
<evidence type="ECO:0000313" key="2">
    <source>
        <dbReference type="Proteomes" id="UP000798808"/>
    </source>
</evidence>
<organism evidence="1 2">
    <name type="scientific">Fulvivirga kasyanovii</name>
    <dbReference type="NCBI Taxonomy" id="396812"/>
    <lineage>
        <taxon>Bacteria</taxon>
        <taxon>Pseudomonadati</taxon>
        <taxon>Bacteroidota</taxon>
        <taxon>Cytophagia</taxon>
        <taxon>Cytophagales</taxon>
        <taxon>Fulvivirgaceae</taxon>
        <taxon>Fulvivirga</taxon>
    </lineage>
</organism>